<dbReference type="Pfam" id="PF05192">
    <property type="entry name" value="MutS_III"/>
    <property type="match status" value="1"/>
</dbReference>
<dbReference type="Pfam" id="PF05190">
    <property type="entry name" value="MutS_IV"/>
    <property type="match status" value="1"/>
</dbReference>
<dbReference type="PANTHER" id="PTHR11361">
    <property type="entry name" value="DNA MISMATCH REPAIR PROTEIN MUTS FAMILY MEMBER"/>
    <property type="match status" value="1"/>
</dbReference>
<evidence type="ECO:0000259" key="2">
    <source>
        <dbReference type="SMART" id="SM00533"/>
    </source>
</evidence>
<name>A0ABD2QKG8_9PLAT</name>
<dbReference type="SUPFAM" id="SSF48334">
    <property type="entry name" value="DNA repair protein MutS, domain III"/>
    <property type="match status" value="1"/>
</dbReference>
<dbReference type="InterPro" id="IPR007860">
    <property type="entry name" value="DNA_mmatch_repair_MutS_con_dom"/>
</dbReference>
<dbReference type="SUPFAM" id="SSF53150">
    <property type="entry name" value="DNA repair protein MutS, domain II"/>
    <property type="match status" value="1"/>
</dbReference>
<dbReference type="InterPro" id="IPR007861">
    <property type="entry name" value="DNA_mismatch_repair_MutS_clamp"/>
</dbReference>
<protein>
    <submittedName>
        <fullName evidence="3">DNA mismatch repair protein msh6</fullName>
    </submittedName>
</protein>
<comment type="caution">
    <text evidence="3">The sequence shown here is derived from an EMBL/GenBank/DDBJ whole genome shotgun (WGS) entry which is preliminary data.</text>
</comment>
<dbReference type="Gene3D" id="1.10.1420.10">
    <property type="match status" value="2"/>
</dbReference>
<dbReference type="AlphaFoldDB" id="A0ABD2QKG8"/>
<reference evidence="3 4" key="1">
    <citation type="submission" date="2024-11" db="EMBL/GenBank/DDBJ databases">
        <title>Adaptive evolution of stress response genes in parasites aligns with host niche diversity.</title>
        <authorList>
            <person name="Hahn C."/>
            <person name="Resl P."/>
        </authorList>
    </citation>
    <scope>NUCLEOTIDE SEQUENCE [LARGE SCALE GENOMIC DNA]</scope>
    <source>
        <strain evidence="3">EGGRZ-B1_66</strain>
        <tissue evidence="3">Body</tissue>
    </source>
</reference>
<accession>A0ABD2QKG8</accession>
<dbReference type="InterPro" id="IPR007696">
    <property type="entry name" value="DNA_mismatch_repair_MutS_core"/>
</dbReference>
<dbReference type="Gene3D" id="3.30.420.110">
    <property type="entry name" value="MutS, connector domain"/>
    <property type="match status" value="1"/>
</dbReference>
<dbReference type="FunFam" id="1.10.1420.10:FF:000005">
    <property type="entry name" value="DNA mismatch repair protein"/>
    <property type="match status" value="1"/>
</dbReference>
<comment type="similarity">
    <text evidence="1">Belongs to the DNA mismatch repair MutS family.</text>
</comment>
<dbReference type="InterPro" id="IPR036187">
    <property type="entry name" value="DNA_mismatch_repair_MutS_sf"/>
</dbReference>
<organism evidence="3 4">
    <name type="scientific">Cichlidogyrus casuarinus</name>
    <dbReference type="NCBI Taxonomy" id="1844966"/>
    <lineage>
        <taxon>Eukaryota</taxon>
        <taxon>Metazoa</taxon>
        <taxon>Spiralia</taxon>
        <taxon>Lophotrochozoa</taxon>
        <taxon>Platyhelminthes</taxon>
        <taxon>Monogenea</taxon>
        <taxon>Monopisthocotylea</taxon>
        <taxon>Dactylogyridea</taxon>
        <taxon>Ancyrocephalidae</taxon>
        <taxon>Cichlidogyrus</taxon>
    </lineage>
</organism>
<dbReference type="Proteomes" id="UP001626550">
    <property type="component" value="Unassembled WGS sequence"/>
</dbReference>
<keyword evidence="4" id="KW-1185">Reference proteome</keyword>
<evidence type="ECO:0000313" key="4">
    <source>
        <dbReference type="Proteomes" id="UP001626550"/>
    </source>
</evidence>
<dbReference type="EMBL" id="JBJKFK010000084">
    <property type="protein sequence ID" value="KAL3319999.1"/>
    <property type="molecule type" value="Genomic_DNA"/>
</dbReference>
<dbReference type="InterPro" id="IPR036678">
    <property type="entry name" value="MutS_con_dom_sf"/>
</dbReference>
<dbReference type="InterPro" id="IPR045076">
    <property type="entry name" value="MutS"/>
</dbReference>
<gene>
    <name evidence="3" type="primary">MSH6_2</name>
    <name evidence="3" type="ORF">Ciccas_001326</name>
</gene>
<dbReference type="SMART" id="SM00533">
    <property type="entry name" value="MUTSd"/>
    <property type="match status" value="1"/>
</dbReference>
<evidence type="ECO:0000256" key="1">
    <source>
        <dbReference type="ARBA" id="ARBA00006271"/>
    </source>
</evidence>
<proteinExistence type="inferred from homology"/>
<dbReference type="PANTHER" id="PTHR11361:SF148">
    <property type="entry name" value="DNA MISMATCH REPAIR PROTEIN MSH6"/>
    <property type="match status" value="1"/>
</dbReference>
<evidence type="ECO:0000313" key="3">
    <source>
        <dbReference type="EMBL" id="KAL3319999.1"/>
    </source>
</evidence>
<dbReference type="Pfam" id="PF05188">
    <property type="entry name" value="MutS_II"/>
    <property type="match status" value="1"/>
</dbReference>
<sequence>MTSPLIYRRAETQAECKFGVAFMNARTGEVCLGEFEDDRNLSRLRTLLSHFPPTQMLIERGNLPSDLLNMLSTTTSGVPIESLKPGTEFLSSADLLVELETSCYFDALKPGISQEQLPETWSSKLNWPIAVVQLIDRKDPSARIIDPDHQLAGDCFGALIHYLRYCLIDRDILTLGLISEYQPLDCIQQAVSNKHFYERQKHMVLDSVTMTNLDILKNVATGTVEGSLIEQLDNCSTPFGRRLLRKWVSAPLCHPHAIKERQEAVTGLIEWGLHSSFCADLKTTLKSLPDLERLITKVHLMGTSGATEDQPESRAILFEEIIYSKRKITDFVATIKGFNVAFSFMKELRMQPIKSSLLRNLCTLASDEESSSMFPDLQEELRYFDRAFDHESAKKQGRIVPERGVDKDFDLACGQLEQVESEIDEHLLECGKEIGCRLSYWGTGRNRLQIEVPDHKLKCVPRDWQMSSQKKGFKRYRTKETTVLLARLMQAEERKDYALCHIMRRIFAKFSTHFHKFHAAVKCIAQLDCLVSLADYSCKIENAGACMPHVLSLDPTVIFHLYSFIMIHSL</sequence>
<feature type="domain" description="DNA mismatch repair protein MutS core" evidence="2">
    <location>
        <begin position="223"/>
        <end position="570"/>
    </location>
</feature>